<organism evidence="2 3">
    <name type="scientific">Petrolisthes manimaculis</name>
    <dbReference type="NCBI Taxonomy" id="1843537"/>
    <lineage>
        <taxon>Eukaryota</taxon>
        <taxon>Metazoa</taxon>
        <taxon>Ecdysozoa</taxon>
        <taxon>Arthropoda</taxon>
        <taxon>Crustacea</taxon>
        <taxon>Multicrustacea</taxon>
        <taxon>Malacostraca</taxon>
        <taxon>Eumalacostraca</taxon>
        <taxon>Eucarida</taxon>
        <taxon>Decapoda</taxon>
        <taxon>Pleocyemata</taxon>
        <taxon>Anomura</taxon>
        <taxon>Galatheoidea</taxon>
        <taxon>Porcellanidae</taxon>
        <taxon>Petrolisthes</taxon>
    </lineage>
</organism>
<protein>
    <submittedName>
        <fullName evidence="2">Uncharacterized protein</fullName>
    </submittedName>
</protein>
<evidence type="ECO:0000256" key="1">
    <source>
        <dbReference type="SAM" id="MobiDB-lite"/>
    </source>
</evidence>
<dbReference type="AlphaFoldDB" id="A0AAE1US09"/>
<evidence type="ECO:0000313" key="3">
    <source>
        <dbReference type="Proteomes" id="UP001292094"/>
    </source>
</evidence>
<proteinExistence type="predicted"/>
<dbReference type="EMBL" id="JAWZYT010000072">
    <property type="protein sequence ID" value="KAK4328565.1"/>
    <property type="molecule type" value="Genomic_DNA"/>
</dbReference>
<name>A0AAE1US09_9EUCA</name>
<sequence>MKGYTPASAFIAKPLVFFSLCKQYRSKQQGEEPHLVHIIRGLLKRRPTRPPVKWRRKIGVITSQSSSAPAGATETPKTDVGGQPPDSYVSKGLTQANDPNSTPPPTPLAQPGVSGRRMRHLGVDGGKGVARQVEIEKAYEVFGTTAFWTDYTNVEMMQYKVQQFSWFRICGGCPILQYTKTCDQLFDVFRKN</sequence>
<gene>
    <name evidence="2" type="ORF">Pmani_001041</name>
</gene>
<feature type="region of interest" description="Disordered" evidence="1">
    <location>
        <begin position="53"/>
        <end position="116"/>
    </location>
</feature>
<comment type="caution">
    <text evidence="2">The sequence shown here is derived from an EMBL/GenBank/DDBJ whole genome shotgun (WGS) entry which is preliminary data.</text>
</comment>
<evidence type="ECO:0000313" key="2">
    <source>
        <dbReference type="EMBL" id="KAK4328565.1"/>
    </source>
</evidence>
<dbReference type="Proteomes" id="UP001292094">
    <property type="component" value="Unassembled WGS sequence"/>
</dbReference>
<accession>A0AAE1US09</accession>
<keyword evidence="3" id="KW-1185">Reference proteome</keyword>
<reference evidence="2" key="1">
    <citation type="submission" date="2023-11" db="EMBL/GenBank/DDBJ databases">
        <title>Genome assemblies of two species of porcelain crab, Petrolisthes cinctipes and Petrolisthes manimaculis (Anomura: Porcellanidae).</title>
        <authorList>
            <person name="Angst P."/>
        </authorList>
    </citation>
    <scope>NUCLEOTIDE SEQUENCE</scope>
    <source>
        <strain evidence="2">PB745_02</strain>
        <tissue evidence="2">Gill</tissue>
    </source>
</reference>